<keyword evidence="3" id="KW-1185">Reference proteome</keyword>
<evidence type="ECO:0000256" key="1">
    <source>
        <dbReference type="SAM" id="Phobius"/>
    </source>
</evidence>
<dbReference type="Pfam" id="PF14108">
    <property type="entry name" value="ABA4-like"/>
    <property type="match status" value="1"/>
</dbReference>
<feature type="transmembrane region" description="Helical" evidence="1">
    <location>
        <begin position="38"/>
        <end position="57"/>
    </location>
</feature>
<accession>A0A3S9B8C9</accession>
<dbReference type="AlphaFoldDB" id="A0A3S9B8C9"/>
<dbReference type="OrthoDB" id="345237at2"/>
<sequence length="143" mass="15813">MMVEDAFSAASTLAMTGWVTLAASHFGRLRWIRPYPEIIVPLLLSAAYAAIILAFWTSAEGGFSSLADVALLFRTPEILFAGWLHYLAFDLLIGAWIVRANEVEGLPFALLLPILALTFLFGPVGYLLFQSLRLARFHKLDLA</sequence>
<evidence type="ECO:0000313" key="3">
    <source>
        <dbReference type="Proteomes" id="UP000268192"/>
    </source>
</evidence>
<feature type="transmembrane region" description="Helical" evidence="1">
    <location>
        <begin position="110"/>
        <end position="129"/>
    </location>
</feature>
<dbReference type="RefSeq" id="WP_126011975.1">
    <property type="nucleotide sequence ID" value="NZ_CP032509.1"/>
</dbReference>
<gene>
    <name evidence="2" type="ORF">D5400_19895</name>
</gene>
<feature type="transmembrane region" description="Helical" evidence="1">
    <location>
        <begin position="78"/>
        <end position="98"/>
    </location>
</feature>
<organism evidence="2 3">
    <name type="scientific">Georhizobium profundi</name>
    <dbReference type="NCBI Taxonomy" id="2341112"/>
    <lineage>
        <taxon>Bacteria</taxon>
        <taxon>Pseudomonadati</taxon>
        <taxon>Pseudomonadota</taxon>
        <taxon>Alphaproteobacteria</taxon>
        <taxon>Hyphomicrobiales</taxon>
        <taxon>Rhizobiaceae</taxon>
        <taxon>Georhizobium</taxon>
    </lineage>
</organism>
<dbReference type="InterPro" id="IPR025461">
    <property type="entry name" value="ABA4-like"/>
</dbReference>
<evidence type="ECO:0000313" key="2">
    <source>
        <dbReference type="EMBL" id="AZN73248.1"/>
    </source>
</evidence>
<proteinExistence type="predicted"/>
<name>A0A3S9B8C9_9HYPH</name>
<dbReference type="EMBL" id="CP032509">
    <property type="protein sequence ID" value="AZN73248.1"/>
    <property type="molecule type" value="Genomic_DNA"/>
</dbReference>
<keyword evidence="1" id="KW-0812">Transmembrane</keyword>
<reference evidence="2 3" key="1">
    <citation type="submission" date="2018-09" db="EMBL/GenBank/DDBJ databases">
        <title>Marinorhizobium profundi gen. nov., sp. nov., isolated from a deep-sea sediment sample from the New Britain Trench and proposal of Marinorhizobiaceae fam. nov. in the order Rhizobiales of the class Alphaproteobacteria.</title>
        <authorList>
            <person name="Cao J."/>
        </authorList>
    </citation>
    <scope>NUCLEOTIDE SEQUENCE [LARGE SCALE GENOMIC DNA]</scope>
    <source>
        <strain evidence="2 3">WS11</strain>
    </source>
</reference>
<dbReference type="KEGG" id="abaw:D5400_19895"/>
<dbReference type="Proteomes" id="UP000268192">
    <property type="component" value="Chromosome"/>
</dbReference>
<keyword evidence="1" id="KW-0472">Membrane</keyword>
<keyword evidence="1" id="KW-1133">Transmembrane helix</keyword>
<protein>
    <submittedName>
        <fullName evidence="2">DUF4281 domain-containing protein</fullName>
    </submittedName>
</protein>